<dbReference type="PROSITE" id="PS00237">
    <property type="entry name" value="G_PROTEIN_RECEP_F1_1"/>
    <property type="match status" value="1"/>
</dbReference>
<protein>
    <submittedName>
        <fullName evidence="13">Neuropeptides capa receptor-like</fullName>
    </submittedName>
</protein>
<proteinExistence type="inferred from homology"/>
<keyword evidence="13" id="KW-0527">Neuropeptide</keyword>
<evidence type="ECO:0000256" key="3">
    <source>
        <dbReference type="ARBA" id="ARBA00022692"/>
    </source>
</evidence>
<organism evidence="13 14">
    <name type="scientific">Tropilaelaps mercedesae</name>
    <dbReference type="NCBI Taxonomy" id="418985"/>
    <lineage>
        <taxon>Eukaryota</taxon>
        <taxon>Metazoa</taxon>
        <taxon>Ecdysozoa</taxon>
        <taxon>Arthropoda</taxon>
        <taxon>Chelicerata</taxon>
        <taxon>Arachnida</taxon>
        <taxon>Acari</taxon>
        <taxon>Parasitiformes</taxon>
        <taxon>Mesostigmata</taxon>
        <taxon>Gamasina</taxon>
        <taxon>Dermanyssoidea</taxon>
        <taxon>Laelapidae</taxon>
        <taxon>Tropilaelaps</taxon>
    </lineage>
</organism>
<reference evidence="13 14" key="1">
    <citation type="journal article" date="2017" name="Gigascience">
        <title>Draft genome of the honey bee ectoparasitic mite, Tropilaelaps mercedesae, is shaped by the parasitic life history.</title>
        <authorList>
            <person name="Dong X."/>
            <person name="Armstrong S.D."/>
            <person name="Xia D."/>
            <person name="Makepeace B.L."/>
            <person name="Darby A.C."/>
            <person name="Kadowaki T."/>
        </authorList>
    </citation>
    <scope>NUCLEOTIDE SEQUENCE [LARGE SCALE GENOMIC DNA]</scope>
    <source>
        <strain evidence="13">Wuxi-XJTLU</strain>
    </source>
</reference>
<evidence type="ECO:0000256" key="11">
    <source>
        <dbReference type="SAM" id="Phobius"/>
    </source>
</evidence>
<evidence type="ECO:0000259" key="12">
    <source>
        <dbReference type="PROSITE" id="PS50262"/>
    </source>
</evidence>
<dbReference type="Gene3D" id="1.20.1070.10">
    <property type="entry name" value="Rhodopsin 7-helix transmembrane proteins"/>
    <property type="match status" value="1"/>
</dbReference>
<dbReference type="SUPFAM" id="SSF81321">
    <property type="entry name" value="Family A G protein-coupled receptor-like"/>
    <property type="match status" value="1"/>
</dbReference>
<feature type="non-terminal residue" evidence="13">
    <location>
        <position position="342"/>
    </location>
</feature>
<comment type="caution">
    <text evidence="13">The sequence shown here is derived from an EMBL/GenBank/DDBJ whole genome shotgun (WGS) entry which is preliminary data.</text>
</comment>
<evidence type="ECO:0000256" key="4">
    <source>
        <dbReference type="ARBA" id="ARBA00022989"/>
    </source>
</evidence>
<evidence type="ECO:0000256" key="6">
    <source>
        <dbReference type="ARBA" id="ARBA00023136"/>
    </source>
</evidence>
<evidence type="ECO:0000256" key="2">
    <source>
        <dbReference type="ARBA" id="ARBA00010663"/>
    </source>
</evidence>
<keyword evidence="6 11" id="KW-0472">Membrane</keyword>
<dbReference type="GO" id="GO:0008188">
    <property type="term" value="F:neuropeptide receptor activity"/>
    <property type="evidence" value="ECO:0007669"/>
    <property type="project" value="TreeGrafter"/>
</dbReference>
<dbReference type="OrthoDB" id="5950040at2759"/>
<evidence type="ECO:0000256" key="7">
    <source>
        <dbReference type="ARBA" id="ARBA00023170"/>
    </source>
</evidence>
<keyword evidence="8 9" id="KW-0807">Transducer</keyword>
<evidence type="ECO:0000313" key="14">
    <source>
        <dbReference type="Proteomes" id="UP000192247"/>
    </source>
</evidence>
<accession>A0A1V9XE49</accession>
<keyword evidence="4 11" id="KW-1133">Transmembrane helix</keyword>
<dbReference type="PROSITE" id="PS50262">
    <property type="entry name" value="G_PROTEIN_RECEP_F1_2"/>
    <property type="match status" value="1"/>
</dbReference>
<dbReference type="PRINTS" id="PR00237">
    <property type="entry name" value="GPCRRHODOPSN"/>
</dbReference>
<feature type="region of interest" description="Disordered" evidence="10">
    <location>
        <begin position="276"/>
        <end position="342"/>
    </location>
</feature>
<dbReference type="PANTHER" id="PTHR24243">
    <property type="entry name" value="G-PROTEIN COUPLED RECEPTOR"/>
    <property type="match status" value="1"/>
</dbReference>
<keyword evidence="5 9" id="KW-0297">G-protein coupled receptor</keyword>
<gene>
    <name evidence="13" type="ORF">BIW11_01438</name>
</gene>
<dbReference type="STRING" id="418985.A0A1V9XE49"/>
<dbReference type="PANTHER" id="PTHR24243:SF208">
    <property type="entry name" value="PYROKININ-1 RECEPTOR"/>
    <property type="match status" value="1"/>
</dbReference>
<keyword evidence="7 9" id="KW-0675">Receptor</keyword>
<keyword evidence="14" id="KW-1185">Reference proteome</keyword>
<dbReference type="InterPro" id="IPR017452">
    <property type="entry name" value="GPCR_Rhodpsn_7TM"/>
</dbReference>
<feature type="transmembrane region" description="Helical" evidence="11">
    <location>
        <begin position="124"/>
        <end position="141"/>
    </location>
</feature>
<sequence>MVTNEINMETHEHSYHLPPSSNVTIALFAMMTGGTSPQGFNLSSIAQRNLSDELLAMAVSVLNFNGTTHFTSATAEQIPDERAFSEKITMTVLYSVIFITGVFGNICTCLVIALNRYMHTATNYYLFSLSISDLLLLLLGLPNDTIQLWASETKVSWTFCIARGFLSETATDASILTITAFTIERYVAICHPLRAHRVSTLERAVKTILFVWIAAAVSAYPIVAQYGLNEEDICTVVNSVPNLFVISTLLFFIVPLTVITVLYVLIGLQLRRSASAGTRGDVSPDTRHHYQHGRQQLQQQNQQQSQQLQQQGYNDENGSVRTSCKTPRHTGGGSKRAVVKML</sequence>
<evidence type="ECO:0000256" key="5">
    <source>
        <dbReference type="ARBA" id="ARBA00023040"/>
    </source>
</evidence>
<evidence type="ECO:0000313" key="13">
    <source>
        <dbReference type="EMBL" id="OQR71769.1"/>
    </source>
</evidence>
<evidence type="ECO:0000256" key="8">
    <source>
        <dbReference type="ARBA" id="ARBA00023224"/>
    </source>
</evidence>
<comment type="subcellular location">
    <subcellularLocation>
        <location evidence="1">Membrane</location>
        <topology evidence="1">Multi-pass membrane protein</topology>
    </subcellularLocation>
</comment>
<dbReference type="EMBL" id="MNPL01013607">
    <property type="protein sequence ID" value="OQR71769.1"/>
    <property type="molecule type" value="Genomic_DNA"/>
</dbReference>
<dbReference type="InParanoid" id="A0A1V9XE49"/>
<feature type="transmembrane region" description="Helical" evidence="11">
    <location>
        <begin position="92"/>
        <end position="118"/>
    </location>
</feature>
<dbReference type="AlphaFoldDB" id="A0A1V9XE49"/>
<name>A0A1V9XE49_9ACAR</name>
<evidence type="ECO:0000256" key="10">
    <source>
        <dbReference type="SAM" id="MobiDB-lite"/>
    </source>
</evidence>
<keyword evidence="3 9" id="KW-0812">Transmembrane</keyword>
<evidence type="ECO:0000256" key="9">
    <source>
        <dbReference type="RuleBase" id="RU000688"/>
    </source>
</evidence>
<dbReference type="Pfam" id="PF00001">
    <property type="entry name" value="7tm_1"/>
    <property type="match status" value="1"/>
</dbReference>
<feature type="transmembrane region" description="Helical" evidence="11">
    <location>
        <begin position="204"/>
        <end position="223"/>
    </location>
</feature>
<comment type="similarity">
    <text evidence="2 9">Belongs to the G-protein coupled receptor 1 family.</text>
</comment>
<dbReference type="InterPro" id="IPR000276">
    <property type="entry name" value="GPCR_Rhodpsn"/>
</dbReference>
<feature type="compositionally biased region" description="Low complexity" evidence="10">
    <location>
        <begin position="295"/>
        <end position="311"/>
    </location>
</feature>
<feature type="domain" description="G-protein coupled receptors family 1 profile" evidence="12">
    <location>
        <begin position="104"/>
        <end position="342"/>
    </location>
</feature>
<dbReference type="Proteomes" id="UP000192247">
    <property type="component" value="Unassembled WGS sequence"/>
</dbReference>
<evidence type="ECO:0000256" key="1">
    <source>
        <dbReference type="ARBA" id="ARBA00004141"/>
    </source>
</evidence>
<feature type="compositionally biased region" description="Polar residues" evidence="10">
    <location>
        <begin position="312"/>
        <end position="325"/>
    </location>
</feature>
<dbReference type="GO" id="GO:0005886">
    <property type="term" value="C:plasma membrane"/>
    <property type="evidence" value="ECO:0007669"/>
    <property type="project" value="TreeGrafter"/>
</dbReference>
<feature type="transmembrane region" description="Helical" evidence="11">
    <location>
        <begin position="243"/>
        <end position="266"/>
    </location>
</feature>